<dbReference type="HOGENOM" id="CLU_1342358_0_0_5"/>
<accession>B6IUG4</accession>
<reference evidence="2 3" key="1">
    <citation type="journal article" date="2010" name="BMC Genomics">
        <title>Metabolic flexibility revealed in the genome of the cyst-forming alpha-1 proteobacterium Rhodospirillum centenum.</title>
        <authorList>
            <person name="Lu Y.K."/>
            <person name="Marden J."/>
            <person name="Han M."/>
            <person name="Swingley W.D."/>
            <person name="Mastrian S.D."/>
            <person name="Chowdhury S.R."/>
            <person name="Hao J."/>
            <person name="Helmy T."/>
            <person name="Kim S."/>
            <person name="Kurdoglu A.A."/>
            <person name="Matthies H.J."/>
            <person name="Rollo D."/>
            <person name="Stothard P."/>
            <person name="Blankenship R.E."/>
            <person name="Bauer C.E."/>
            <person name="Touchman J.W."/>
        </authorList>
    </citation>
    <scope>NUCLEOTIDE SEQUENCE [LARGE SCALE GENOMIC DNA]</scope>
    <source>
        <strain evidence="3">ATCC 51521 / SW</strain>
    </source>
</reference>
<sequence>MGGPSWTAMRRSPLGPGNTDGTDAGCAGARICTDKQISSIRVHPWKSVFIRVPEIPAVGDPSWTAMRRGPLGPGNTDGTDAGCAGARICTDKGRTPVRVHPWKSVSIRVPEIPAVGDPSWTAMRRGPLVPGNTDGTDAGCAGARMARIRGYPLSVFIRGNPCSSAFLKYRPWAVHPGQRCAAVPWGQETRMARMPAAPAHGGRG</sequence>
<name>B6IUG4_RHOCS</name>
<dbReference type="EMBL" id="CP000613">
    <property type="protein sequence ID" value="ACI99789.1"/>
    <property type="molecule type" value="Genomic_DNA"/>
</dbReference>
<organism evidence="2 3">
    <name type="scientific">Rhodospirillum centenum (strain ATCC 51521 / SW)</name>
    <dbReference type="NCBI Taxonomy" id="414684"/>
    <lineage>
        <taxon>Bacteria</taxon>
        <taxon>Pseudomonadati</taxon>
        <taxon>Pseudomonadota</taxon>
        <taxon>Alphaproteobacteria</taxon>
        <taxon>Rhodospirillales</taxon>
        <taxon>Rhodospirillaceae</taxon>
        <taxon>Rhodospirillum</taxon>
    </lineage>
</organism>
<gene>
    <name evidence="2" type="ordered locus">RC1_2404</name>
</gene>
<dbReference type="Proteomes" id="UP000001591">
    <property type="component" value="Chromosome"/>
</dbReference>
<dbReference type="AlphaFoldDB" id="B6IUG4"/>
<evidence type="ECO:0000256" key="1">
    <source>
        <dbReference type="SAM" id="MobiDB-lite"/>
    </source>
</evidence>
<evidence type="ECO:0000313" key="3">
    <source>
        <dbReference type="Proteomes" id="UP000001591"/>
    </source>
</evidence>
<feature type="region of interest" description="Disordered" evidence="1">
    <location>
        <begin position="1"/>
        <end position="22"/>
    </location>
</feature>
<dbReference type="KEGG" id="rce:RC1_2404"/>
<evidence type="ECO:0000313" key="2">
    <source>
        <dbReference type="EMBL" id="ACI99789.1"/>
    </source>
</evidence>
<proteinExistence type="predicted"/>
<protein>
    <submittedName>
        <fullName evidence="2">Uncharacterized protein</fullName>
    </submittedName>
</protein>
<keyword evidence="3" id="KW-1185">Reference proteome</keyword>